<comment type="similarity">
    <text evidence="2">Belongs to the cation diffusion facilitator (CDF) transporter (TC 2.A.4) family. SLC30A subfamily.</text>
</comment>
<keyword evidence="3" id="KW-0813">Transport</keyword>
<evidence type="ECO:0000256" key="8">
    <source>
        <dbReference type="ARBA" id="ARBA00023136"/>
    </source>
</evidence>
<dbReference type="InterPro" id="IPR050681">
    <property type="entry name" value="CDF/SLC30A"/>
</dbReference>
<keyword evidence="8 10" id="KW-0472">Membrane</keyword>
<dbReference type="Gene3D" id="1.20.1510.10">
    <property type="entry name" value="Cation efflux protein transmembrane domain"/>
    <property type="match status" value="1"/>
</dbReference>
<evidence type="ECO:0000256" key="7">
    <source>
        <dbReference type="ARBA" id="ARBA00023065"/>
    </source>
</evidence>
<dbReference type="InterPro" id="IPR027469">
    <property type="entry name" value="Cation_efflux_TMD_sf"/>
</dbReference>
<dbReference type="Pfam" id="PF16916">
    <property type="entry name" value="ZT_dimer"/>
    <property type="match status" value="1"/>
</dbReference>
<feature type="compositionally biased region" description="Basic and acidic residues" evidence="9">
    <location>
        <begin position="1"/>
        <end position="25"/>
    </location>
</feature>
<sequence length="331" mass="34093">MNAAHDHSSDHDHADHGHDHAEPGRGHSHGHGHSHGPGGHSHGPVDTGDWRYAVGLVVNLIFVACEFGAGLMADSTALLADAGHNLSDVLGLAMAGGAAWLARRGAHGAAGGRRTYGFGKATVLAALGNALLLIFACGAIAFEAVRRFNEPAPVGSATIMVVAGIGFVINLGTALLFMKSQHDLNAKGAYLHMMADAGVSLGVVVAGAVILATGWSVVDPLVSLVIVVVILWSTWGLLKDSVNLAMDGAPSGVDVPVLEKALLDLAGVRAVHDLHVWALSTTETALTAHLVHDRPDSAALIGEAQAAARRQGINHTTLQLENEPLPDCPGC</sequence>
<evidence type="ECO:0000313" key="14">
    <source>
        <dbReference type="Proteomes" id="UP001213664"/>
    </source>
</evidence>
<feature type="region of interest" description="Disordered" evidence="9">
    <location>
        <begin position="1"/>
        <end position="44"/>
    </location>
</feature>
<dbReference type="Proteomes" id="UP001213664">
    <property type="component" value="Chromosome"/>
</dbReference>
<keyword evidence="7" id="KW-0406">Ion transport</keyword>
<evidence type="ECO:0000256" key="9">
    <source>
        <dbReference type="SAM" id="MobiDB-lite"/>
    </source>
</evidence>
<feature type="transmembrane region" description="Helical" evidence="10">
    <location>
        <begin position="123"/>
        <end position="142"/>
    </location>
</feature>
<dbReference type="SUPFAM" id="SSF161111">
    <property type="entry name" value="Cation efflux protein transmembrane domain-like"/>
    <property type="match status" value="1"/>
</dbReference>
<proteinExistence type="inferred from homology"/>
<evidence type="ECO:0000256" key="3">
    <source>
        <dbReference type="ARBA" id="ARBA00022448"/>
    </source>
</evidence>
<evidence type="ECO:0000259" key="12">
    <source>
        <dbReference type="Pfam" id="PF16916"/>
    </source>
</evidence>
<dbReference type="AlphaFoldDB" id="A0AAJ5WZ35"/>
<dbReference type="GO" id="GO:0005385">
    <property type="term" value="F:zinc ion transmembrane transporter activity"/>
    <property type="evidence" value="ECO:0007669"/>
    <property type="project" value="TreeGrafter"/>
</dbReference>
<dbReference type="InterPro" id="IPR027470">
    <property type="entry name" value="Cation_efflux_CTD"/>
</dbReference>
<keyword evidence="4 10" id="KW-0812">Transmembrane</keyword>
<dbReference type="NCBIfam" id="TIGR01297">
    <property type="entry name" value="CDF"/>
    <property type="match status" value="1"/>
</dbReference>
<dbReference type="PANTHER" id="PTHR11562">
    <property type="entry name" value="CATION EFFLUX PROTEIN/ ZINC TRANSPORTER"/>
    <property type="match status" value="1"/>
</dbReference>
<evidence type="ECO:0000313" key="13">
    <source>
        <dbReference type="EMBL" id="WEK41036.1"/>
    </source>
</evidence>
<dbReference type="PANTHER" id="PTHR11562:SF17">
    <property type="entry name" value="RE54080P-RELATED"/>
    <property type="match status" value="1"/>
</dbReference>
<organism evidence="13 14">
    <name type="scientific">Candidatus Brevundimonas colombiensis</name>
    <dbReference type="NCBI Taxonomy" id="3121376"/>
    <lineage>
        <taxon>Bacteria</taxon>
        <taxon>Pseudomonadati</taxon>
        <taxon>Pseudomonadota</taxon>
        <taxon>Alphaproteobacteria</taxon>
        <taxon>Caulobacterales</taxon>
        <taxon>Caulobacteraceae</taxon>
        <taxon>Brevundimonas</taxon>
    </lineage>
</organism>
<dbReference type="InterPro" id="IPR002524">
    <property type="entry name" value="Cation_efflux"/>
</dbReference>
<feature type="transmembrane region" description="Helical" evidence="10">
    <location>
        <begin position="154"/>
        <end position="177"/>
    </location>
</feature>
<dbReference type="EMBL" id="CP119326">
    <property type="protein sequence ID" value="WEK41036.1"/>
    <property type="molecule type" value="Genomic_DNA"/>
</dbReference>
<keyword evidence="5" id="KW-0864">Zinc transport</keyword>
<accession>A0AAJ5WZ35</accession>
<comment type="subcellular location">
    <subcellularLocation>
        <location evidence="1">Membrane</location>
        <topology evidence="1">Multi-pass membrane protein</topology>
    </subcellularLocation>
</comment>
<feature type="transmembrane region" description="Helical" evidence="10">
    <location>
        <begin position="221"/>
        <end position="238"/>
    </location>
</feature>
<evidence type="ECO:0000256" key="5">
    <source>
        <dbReference type="ARBA" id="ARBA00022906"/>
    </source>
</evidence>
<evidence type="ECO:0000259" key="11">
    <source>
        <dbReference type="Pfam" id="PF01545"/>
    </source>
</evidence>
<keyword evidence="5" id="KW-0862">Zinc</keyword>
<dbReference type="InterPro" id="IPR058533">
    <property type="entry name" value="Cation_efflux_TM"/>
</dbReference>
<feature type="transmembrane region" description="Helical" evidence="10">
    <location>
        <begin position="52"/>
        <end position="73"/>
    </location>
</feature>
<name>A0AAJ5WZ35_9CAUL</name>
<feature type="domain" description="Cation efflux protein cytoplasmic" evidence="12">
    <location>
        <begin position="251"/>
        <end position="321"/>
    </location>
</feature>
<evidence type="ECO:0000256" key="6">
    <source>
        <dbReference type="ARBA" id="ARBA00022989"/>
    </source>
</evidence>
<evidence type="ECO:0000256" key="4">
    <source>
        <dbReference type="ARBA" id="ARBA00022692"/>
    </source>
</evidence>
<gene>
    <name evidence="13" type="ORF">P0Y50_05365</name>
</gene>
<dbReference type="Pfam" id="PF01545">
    <property type="entry name" value="Cation_efflux"/>
    <property type="match status" value="1"/>
</dbReference>
<dbReference type="GO" id="GO:0005886">
    <property type="term" value="C:plasma membrane"/>
    <property type="evidence" value="ECO:0007669"/>
    <property type="project" value="TreeGrafter"/>
</dbReference>
<reference evidence="13" key="1">
    <citation type="submission" date="2023-03" db="EMBL/GenBank/DDBJ databases">
        <title>Andean soil-derived lignocellulolytic bacterial consortium as a source of novel taxa and putative plastic-active enzymes.</title>
        <authorList>
            <person name="Diaz-Garcia L."/>
            <person name="Chuvochina M."/>
            <person name="Feuerriegel G."/>
            <person name="Bunk B."/>
            <person name="Sproer C."/>
            <person name="Streit W.R."/>
            <person name="Rodriguez L.M."/>
            <person name="Overmann J."/>
            <person name="Jimenez D.J."/>
        </authorList>
    </citation>
    <scope>NUCLEOTIDE SEQUENCE</scope>
    <source>
        <strain evidence="13">MAG 833</strain>
    </source>
</reference>
<protein>
    <submittedName>
        <fullName evidence="13">Cation diffusion facilitator family transporter</fullName>
    </submittedName>
</protein>
<evidence type="ECO:0000256" key="1">
    <source>
        <dbReference type="ARBA" id="ARBA00004141"/>
    </source>
</evidence>
<feature type="transmembrane region" description="Helical" evidence="10">
    <location>
        <begin position="189"/>
        <end position="215"/>
    </location>
</feature>
<keyword evidence="6 10" id="KW-1133">Transmembrane helix</keyword>
<evidence type="ECO:0000256" key="10">
    <source>
        <dbReference type="SAM" id="Phobius"/>
    </source>
</evidence>
<feature type="domain" description="Cation efflux protein transmembrane" evidence="11">
    <location>
        <begin position="54"/>
        <end position="242"/>
    </location>
</feature>
<evidence type="ECO:0000256" key="2">
    <source>
        <dbReference type="ARBA" id="ARBA00008873"/>
    </source>
</evidence>